<reference evidence="1 2" key="1">
    <citation type="journal article" date="2015" name="Nature">
        <title>rRNA introns, odd ribosomes, and small enigmatic genomes across a large radiation of phyla.</title>
        <authorList>
            <person name="Brown C.T."/>
            <person name="Hug L.A."/>
            <person name="Thomas B.C."/>
            <person name="Sharon I."/>
            <person name="Castelle C.J."/>
            <person name="Singh A."/>
            <person name="Wilkins M.J."/>
            <person name="Williams K.H."/>
            <person name="Banfield J.F."/>
        </authorList>
    </citation>
    <scope>NUCLEOTIDE SEQUENCE [LARGE SCALE GENOMIC DNA]</scope>
</reference>
<evidence type="ECO:0000313" key="2">
    <source>
        <dbReference type="Proteomes" id="UP000034333"/>
    </source>
</evidence>
<evidence type="ECO:0000313" key="1">
    <source>
        <dbReference type="EMBL" id="KKQ40489.1"/>
    </source>
</evidence>
<dbReference type="AlphaFoldDB" id="A0A0G0JU56"/>
<protein>
    <submittedName>
        <fullName evidence="1">Uncharacterized protein</fullName>
    </submittedName>
</protein>
<accession>A0A0G0JU56</accession>
<sequence length="59" mass="6860">MEIKQAQNQASWDNWLKVNSQNTPFSQSFEWGEILLSEGEEIERLTVVEGENVAEFMKL</sequence>
<proteinExistence type="predicted"/>
<comment type="caution">
    <text evidence="1">The sequence shown here is derived from an EMBL/GenBank/DDBJ whole genome shotgun (WGS) entry which is preliminary data.</text>
</comment>
<gene>
    <name evidence="1" type="ORF">US58_C0019G0002</name>
</gene>
<dbReference type="STRING" id="1619036.US58_C0019G0002"/>
<dbReference type="Proteomes" id="UP000034333">
    <property type="component" value="Unassembled WGS sequence"/>
</dbReference>
<dbReference type="EMBL" id="LBTN01000019">
    <property type="protein sequence ID" value="KKQ40489.1"/>
    <property type="molecule type" value="Genomic_DNA"/>
</dbReference>
<organism evidence="1 2">
    <name type="scientific">Candidatus Magasanikbacteria bacterium GW2011_GWA2_37_8</name>
    <dbReference type="NCBI Taxonomy" id="1619036"/>
    <lineage>
        <taxon>Bacteria</taxon>
        <taxon>Candidatus Magasanikiibacteriota</taxon>
    </lineage>
</organism>
<dbReference type="Gene3D" id="3.40.630.30">
    <property type="match status" value="1"/>
</dbReference>
<name>A0A0G0JU56_9BACT</name>